<evidence type="ECO:0000313" key="2">
    <source>
        <dbReference type="EMBL" id="KAK4171130.1"/>
    </source>
</evidence>
<keyword evidence="1" id="KW-0732">Signal</keyword>
<proteinExistence type="predicted"/>
<dbReference type="EMBL" id="MU866635">
    <property type="protein sequence ID" value="KAK4171130.1"/>
    <property type="molecule type" value="Genomic_DNA"/>
</dbReference>
<keyword evidence="3" id="KW-1185">Reference proteome</keyword>
<name>A0AAN7A2N6_9PEZI</name>
<feature type="signal peptide" evidence="1">
    <location>
        <begin position="1"/>
        <end position="22"/>
    </location>
</feature>
<evidence type="ECO:0000256" key="1">
    <source>
        <dbReference type="SAM" id="SignalP"/>
    </source>
</evidence>
<reference evidence="2" key="1">
    <citation type="journal article" date="2023" name="Mol. Phylogenet. Evol.">
        <title>Genome-scale phylogeny and comparative genomics of the fungal order Sordariales.</title>
        <authorList>
            <person name="Hensen N."/>
            <person name="Bonometti L."/>
            <person name="Westerberg I."/>
            <person name="Brannstrom I.O."/>
            <person name="Guillou S."/>
            <person name="Cros-Aarteil S."/>
            <person name="Calhoun S."/>
            <person name="Haridas S."/>
            <person name="Kuo A."/>
            <person name="Mondo S."/>
            <person name="Pangilinan J."/>
            <person name="Riley R."/>
            <person name="LaButti K."/>
            <person name="Andreopoulos B."/>
            <person name="Lipzen A."/>
            <person name="Chen C."/>
            <person name="Yan M."/>
            <person name="Daum C."/>
            <person name="Ng V."/>
            <person name="Clum A."/>
            <person name="Steindorff A."/>
            <person name="Ohm R.A."/>
            <person name="Martin F."/>
            <person name="Silar P."/>
            <person name="Natvig D.O."/>
            <person name="Lalanne C."/>
            <person name="Gautier V."/>
            <person name="Ament-Velasquez S.L."/>
            <person name="Kruys A."/>
            <person name="Hutchinson M.I."/>
            <person name="Powell A.J."/>
            <person name="Barry K."/>
            <person name="Miller A.N."/>
            <person name="Grigoriev I.V."/>
            <person name="Debuchy R."/>
            <person name="Gladieux P."/>
            <person name="Hiltunen Thoren M."/>
            <person name="Johannesson H."/>
        </authorList>
    </citation>
    <scope>NUCLEOTIDE SEQUENCE</scope>
    <source>
        <strain evidence="2">CBS 892.96</strain>
    </source>
</reference>
<reference evidence="2" key="2">
    <citation type="submission" date="2023-05" db="EMBL/GenBank/DDBJ databases">
        <authorList>
            <consortium name="Lawrence Berkeley National Laboratory"/>
            <person name="Steindorff A."/>
            <person name="Hensen N."/>
            <person name="Bonometti L."/>
            <person name="Westerberg I."/>
            <person name="Brannstrom I.O."/>
            <person name="Guillou S."/>
            <person name="Cros-Aarteil S."/>
            <person name="Calhoun S."/>
            <person name="Haridas S."/>
            <person name="Kuo A."/>
            <person name="Mondo S."/>
            <person name="Pangilinan J."/>
            <person name="Riley R."/>
            <person name="Labutti K."/>
            <person name="Andreopoulos B."/>
            <person name="Lipzen A."/>
            <person name="Chen C."/>
            <person name="Yanf M."/>
            <person name="Daum C."/>
            <person name="Ng V."/>
            <person name="Clum A."/>
            <person name="Ohm R."/>
            <person name="Martin F."/>
            <person name="Silar P."/>
            <person name="Natvig D."/>
            <person name="Lalanne C."/>
            <person name="Gautier V."/>
            <person name="Ament-Velasquez S.L."/>
            <person name="Kruys A."/>
            <person name="Hutchinson M.I."/>
            <person name="Powell A.J."/>
            <person name="Barry K."/>
            <person name="Miller A.N."/>
            <person name="Grigoriev I.V."/>
            <person name="Debuchy R."/>
            <person name="Gladieux P."/>
            <person name="Thoren M.H."/>
            <person name="Johannesson H."/>
        </authorList>
    </citation>
    <scope>NUCLEOTIDE SEQUENCE</scope>
    <source>
        <strain evidence="2">CBS 892.96</strain>
    </source>
</reference>
<dbReference type="Proteomes" id="UP001302321">
    <property type="component" value="Unassembled WGS sequence"/>
</dbReference>
<accession>A0AAN7A2N6</accession>
<feature type="chain" id="PRO_5042855476" evidence="1">
    <location>
        <begin position="23"/>
        <end position="143"/>
    </location>
</feature>
<organism evidence="2 3">
    <name type="scientific">Triangularia setosa</name>
    <dbReference type="NCBI Taxonomy" id="2587417"/>
    <lineage>
        <taxon>Eukaryota</taxon>
        <taxon>Fungi</taxon>
        <taxon>Dikarya</taxon>
        <taxon>Ascomycota</taxon>
        <taxon>Pezizomycotina</taxon>
        <taxon>Sordariomycetes</taxon>
        <taxon>Sordariomycetidae</taxon>
        <taxon>Sordariales</taxon>
        <taxon>Podosporaceae</taxon>
        <taxon>Triangularia</taxon>
    </lineage>
</organism>
<evidence type="ECO:0000313" key="3">
    <source>
        <dbReference type="Proteomes" id="UP001302321"/>
    </source>
</evidence>
<comment type="caution">
    <text evidence="2">The sequence shown here is derived from an EMBL/GenBank/DDBJ whole genome shotgun (WGS) entry which is preliminary data.</text>
</comment>
<protein>
    <submittedName>
        <fullName evidence="2">Uncharacterized protein</fullName>
    </submittedName>
</protein>
<dbReference type="AlphaFoldDB" id="A0AAN7A2N6"/>
<gene>
    <name evidence="2" type="ORF">QBC36DRAFT_103557</name>
</gene>
<sequence length="143" mass="15197">MPIGAVAIGHILSIIIFGSAFAGPIASYCRDHPGPGCVRKRDLLRQVARADVGPCNVPKYNFDICNDQIKAQKDRGVKIWTSIPSPGVAQFDSVPPACMNLAVALSGSCTGEGPRPVPCGSACMQYRGITDNQMREISSYLSS</sequence>